<feature type="domain" description="Terminase large subunit gp17-like C-terminal" evidence="2">
    <location>
        <begin position="207"/>
        <end position="330"/>
    </location>
</feature>
<sequence length="348" mass="38300">AQTPGDARDVMIKGRSGLLAVCPPWNRPDYEPSNLTLTWPNGCIAHIRSAHNPEKVRGLGGDFAWVDELAAWPAMKGRETWDNLMMGMREGENPQVCVTTTPKPIPLIRELIEEKFTVVTEGSSYENRDNLAPKYFDKILAKYEGTNLGLQEIYGKLLDQMEGALWTRSLIDKHRVKKAPPLVLAVVGVDPTGGVAETGIVGGGLAANGHVYVVCDVSSKGSPGEWGRAVVEDAYNSFEMDRVVGEKNYGGTMVEHTVQIAARDLGKAVSYKDVHATRGKIIRAEPVVALYEQGRVHHVGTFPQLEGEMTMWRQGERSPNRLDALVWMITELAVDALKPVEQVEVSWG</sequence>
<evidence type="ECO:0000259" key="2">
    <source>
        <dbReference type="Pfam" id="PF17289"/>
    </source>
</evidence>
<organism evidence="3">
    <name type="scientific">marine sediment metagenome</name>
    <dbReference type="NCBI Taxonomy" id="412755"/>
    <lineage>
        <taxon>unclassified sequences</taxon>
        <taxon>metagenomes</taxon>
        <taxon>ecological metagenomes</taxon>
    </lineage>
</organism>
<dbReference type="AlphaFoldDB" id="A0A0F9CDW1"/>
<accession>A0A0F9CDW1</accession>
<dbReference type="Pfam" id="PF17289">
    <property type="entry name" value="Terminase_6C"/>
    <property type="match status" value="1"/>
</dbReference>
<proteinExistence type="predicted"/>
<dbReference type="InterPro" id="IPR035421">
    <property type="entry name" value="Terminase_6C"/>
</dbReference>
<dbReference type="Gene3D" id="3.40.50.300">
    <property type="entry name" value="P-loop containing nucleotide triphosphate hydrolases"/>
    <property type="match status" value="1"/>
</dbReference>
<feature type="non-terminal residue" evidence="3">
    <location>
        <position position="1"/>
    </location>
</feature>
<evidence type="ECO:0000313" key="3">
    <source>
        <dbReference type="EMBL" id="KKL47593.1"/>
    </source>
</evidence>
<comment type="caution">
    <text evidence="3">The sequence shown here is derived from an EMBL/GenBank/DDBJ whole genome shotgun (WGS) entry which is preliminary data.</text>
</comment>
<dbReference type="InterPro" id="IPR027417">
    <property type="entry name" value="P-loop_NTPase"/>
</dbReference>
<dbReference type="Pfam" id="PF03237">
    <property type="entry name" value="Terminase_6N"/>
    <property type="match status" value="1"/>
</dbReference>
<gene>
    <name evidence="3" type="ORF">LCGC14_2334000</name>
</gene>
<evidence type="ECO:0000256" key="1">
    <source>
        <dbReference type="ARBA" id="ARBA00022612"/>
    </source>
</evidence>
<protein>
    <recommendedName>
        <fullName evidence="2">Terminase large subunit gp17-like C-terminal domain-containing protein</fullName>
    </recommendedName>
</protein>
<keyword evidence="1" id="KW-1188">Viral release from host cell</keyword>
<dbReference type="EMBL" id="LAZR01033611">
    <property type="protein sequence ID" value="KKL47593.1"/>
    <property type="molecule type" value="Genomic_DNA"/>
</dbReference>
<name>A0A0F9CDW1_9ZZZZ</name>
<reference evidence="3" key="1">
    <citation type="journal article" date="2015" name="Nature">
        <title>Complex archaea that bridge the gap between prokaryotes and eukaryotes.</title>
        <authorList>
            <person name="Spang A."/>
            <person name="Saw J.H."/>
            <person name="Jorgensen S.L."/>
            <person name="Zaremba-Niedzwiedzka K."/>
            <person name="Martijn J."/>
            <person name="Lind A.E."/>
            <person name="van Eijk R."/>
            <person name="Schleper C."/>
            <person name="Guy L."/>
            <person name="Ettema T.J."/>
        </authorList>
    </citation>
    <scope>NUCLEOTIDE SEQUENCE</scope>
</reference>